<evidence type="ECO:0000313" key="2">
    <source>
        <dbReference type="Proteomes" id="UP001056120"/>
    </source>
</evidence>
<keyword evidence="2" id="KW-1185">Reference proteome</keyword>
<gene>
    <name evidence="1" type="ORF">L1987_06659</name>
</gene>
<reference evidence="2" key="1">
    <citation type="journal article" date="2022" name="Mol. Ecol. Resour.">
        <title>The genomes of chicory, endive, great burdock and yacon provide insights into Asteraceae palaeo-polyploidization history and plant inulin production.</title>
        <authorList>
            <person name="Fan W."/>
            <person name="Wang S."/>
            <person name="Wang H."/>
            <person name="Wang A."/>
            <person name="Jiang F."/>
            <person name="Liu H."/>
            <person name="Zhao H."/>
            <person name="Xu D."/>
            <person name="Zhang Y."/>
        </authorList>
    </citation>
    <scope>NUCLEOTIDE SEQUENCE [LARGE SCALE GENOMIC DNA]</scope>
    <source>
        <strain evidence="2">cv. Yunnan</strain>
    </source>
</reference>
<evidence type="ECO:0000313" key="1">
    <source>
        <dbReference type="EMBL" id="KAI3825183.1"/>
    </source>
</evidence>
<comment type="caution">
    <text evidence="1">The sequence shown here is derived from an EMBL/GenBank/DDBJ whole genome shotgun (WGS) entry which is preliminary data.</text>
</comment>
<name>A0ACB9JYY9_9ASTR</name>
<dbReference type="Proteomes" id="UP001056120">
    <property type="component" value="Linkage Group LG02"/>
</dbReference>
<proteinExistence type="predicted"/>
<reference evidence="1 2" key="2">
    <citation type="journal article" date="2022" name="Mol. Ecol. Resour.">
        <title>The genomes of chicory, endive, great burdock and yacon provide insights into Asteraceae paleo-polyploidization history and plant inulin production.</title>
        <authorList>
            <person name="Fan W."/>
            <person name="Wang S."/>
            <person name="Wang H."/>
            <person name="Wang A."/>
            <person name="Jiang F."/>
            <person name="Liu H."/>
            <person name="Zhao H."/>
            <person name="Xu D."/>
            <person name="Zhang Y."/>
        </authorList>
    </citation>
    <scope>NUCLEOTIDE SEQUENCE [LARGE SCALE GENOMIC DNA]</scope>
    <source>
        <strain evidence="2">cv. Yunnan</strain>
        <tissue evidence="1">Leaves</tissue>
    </source>
</reference>
<dbReference type="EMBL" id="CM042019">
    <property type="protein sequence ID" value="KAI3825183.1"/>
    <property type="molecule type" value="Genomic_DNA"/>
</dbReference>
<protein>
    <submittedName>
        <fullName evidence="1">Uncharacterized protein</fullName>
    </submittedName>
</protein>
<accession>A0ACB9JYY9</accession>
<sequence length="116" mass="13025">MTEAESGRAAGGAQRRITVDRRVAASAPPHLIDLDVLSPMVVVVYTRSRRCYERNKFLLASCSAFRTKPLRAACRLRFRFETVMLGHDPSYIVVDIDDTCLNNRNRLGSLRSLVVS</sequence>
<organism evidence="1 2">
    <name type="scientific">Smallanthus sonchifolius</name>
    <dbReference type="NCBI Taxonomy" id="185202"/>
    <lineage>
        <taxon>Eukaryota</taxon>
        <taxon>Viridiplantae</taxon>
        <taxon>Streptophyta</taxon>
        <taxon>Embryophyta</taxon>
        <taxon>Tracheophyta</taxon>
        <taxon>Spermatophyta</taxon>
        <taxon>Magnoliopsida</taxon>
        <taxon>eudicotyledons</taxon>
        <taxon>Gunneridae</taxon>
        <taxon>Pentapetalae</taxon>
        <taxon>asterids</taxon>
        <taxon>campanulids</taxon>
        <taxon>Asterales</taxon>
        <taxon>Asteraceae</taxon>
        <taxon>Asteroideae</taxon>
        <taxon>Heliantheae alliance</taxon>
        <taxon>Millerieae</taxon>
        <taxon>Smallanthus</taxon>
    </lineage>
</organism>